<dbReference type="InterPro" id="IPR013325">
    <property type="entry name" value="RNA_pol_sigma_r2"/>
</dbReference>
<protein>
    <submittedName>
        <fullName evidence="4">Sigma-70 family RNA polymerase sigma factor</fullName>
    </submittedName>
</protein>
<dbReference type="InterPro" id="IPR013249">
    <property type="entry name" value="RNA_pol_sigma70_r4_t2"/>
</dbReference>
<dbReference type="Pfam" id="PF04542">
    <property type="entry name" value="Sigma70_r2"/>
    <property type="match status" value="1"/>
</dbReference>
<organism evidence="4 5">
    <name type="scientific">Ramlibacter monticola</name>
    <dbReference type="NCBI Taxonomy" id="1926872"/>
    <lineage>
        <taxon>Bacteria</taxon>
        <taxon>Pseudomonadati</taxon>
        <taxon>Pseudomonadota</taxon>
        <taxon>Betaproteobacteria</taxon>
        <taxon>Burkholderiales</taxon>
        <taxon>Comamonadaceae</taxon>
        <taxon>Ramlibacter</taxon>
    </lineage>
</organism>
<evidence type="ECO:0000313" key="4">
    <source>
        <dbReference type="EMBL" id="MBL0391031.1"/>
    </source>
</evidence>
<evidence type="ECO:0000259" key="1">
    <source>
        <dbReference type="Pfam" id="PF04542"/>
    </source>
</evidence>
<feature type="domain" description="RNA polymerase sigma-70 region 2" evidence="1">
    <location>
        <begin position="47"/>
        <end position="105"/>
    </location>
</feature>
<keyword evidence="5" id="KW-1185">Reference proteome</keyword>
<dbReference type="GO" id="GO:0016987">
    <property type="term" value="F:sigma factor activity"/>
    <property type="evidence" value="ECO:0007669"/>
    <property type="project" value="InterPro"/>
</dbReference>
<comment type="caution">
    <text evidence="4">The sequence shown here is derived from an EMBL/GenBank/DDBJ whole genome shotgun (WGS) entry which is preliminary data.</text>
</comment>
<evidence type="ECO:0000313" key="5">
    <source>
        <dbReference type="Proteomes" id="UP000599109"/>
    </source>
</evidence>
<dbReference type="InterPro" id="IPR014284">
    <property type="entry name" value="RNA_pol_sigma-70_dom"/>
</dbReference>
<dbReference type="Gene3D" id="1.10.1740.10">
    <property type="match status" value="1"/>
</dbReference>
<proteinExistence type="predicted"/>
<feature type="domain" description="RNA polymerase sigma factor 70 region 4 type 2" evidence="2">
    <location>
        <begin position="151"/>
        <end position="201"/>
    </location>
</feature>
<dbReference type="Gene3D" id="1.10.10.10">
    <property type="entry name" value="Winged helix-like DNA-binding domain superfamily/Winged helix DNA-binding domain"/>
    <property type="match status" value="1"/>
</dbReference>
<dbReference type="InterPro" id="IPR036388">
    <property type="entry name" value="WH-like_DNA-bd_sf"/>
</dbReference>
<dbReference type="InterPro" id="IPR046531">
    <property type="entry name" value="DUF6596"/>
</dbReference>
<dbReference type="GO" id="GO:0006352">
    <property type="term" value="P:DNA-templated transcription initiation"/>
    <property type="evidence" value="ECO:0007669"/>
    <property type="project" value="InterPro"/>
</dbReference>
<feature type="domain" description="DUF6596" evidence="3">
    <location>
        <begin position="219"/>
        <end position="319"/>
    </location>
</feature>
<evidence type="ECO:0000259" key="3">
    <source>
        <dbReference type="Pfam" id="PF20239"/>
    </source>
</evidence>
<dbReference type="AlphaFoldDB" id="A0A936YZK6"/>
<evidence type="ECO:0000259" key="2">
    <source>
        <dbReference type="Pfam" id="PF08281"/>
    </source>
</evidence>
<sequence>MASRTRTATSGSWCGWTRTRRRRTGAEPVHSATHQAIAAVWRIDAARIVAVVARMVRDVGVAEELAQDALVAALEHWPRDGIPDNPAAWLMTAAKHRALDHLRHAKMQDAKLQEVGLDLEAQEALVVPDFVDALDAARQDDIGDDLLRLVFTACHPVLPAEARVALTLRLLGGLTTHEIARAYLVPEATIAQRIVRAKRTLANARVPYEVPRGAELAPRLASVLEVVYLVFNEGYTATAGADWMRPELAQEALRLGRMLAGIAPREAEVHGLLALMELQASRMAARTDAQGRPILLADQDRRRWDPLLIHRGLAALERAGALGGARGPYALQAAIAACHARAPSSAETDWPRIAALYGTLAEVAPSPVVELNRAVAIAQAGGLTEALAIVERLRADAALRRYQWLPGVHGDLLEKLGRHEEARAAFLEAAALAGNARERELMEQRARALPARPGAPAVNAASH</sequence>
<accession>A0A936YZK6</accession>
<dbReference type="SUPFAM" id="SSF88946">
    <property type="entry name" value="Sigma2 domain of RNA polymerase sigma factors"/>
    <property type="match status" value="1"/>
</dbReference>
<dbReference type="NCBIfam" id="TIGR02937">
    <property type="entry name" value="sigma70-ECF"/>
    <property type="match status" value="1"/>
</dbReference>
<gene>
    <name evidence="4" type="ORF">JJ685_07735</name>
</gene>
<dbReference type="InterPro" id="IPR013324">
    <property type="entry name" value="RNA_pol_sigma_r3/r4-like"/>
</dbReference>
<dbReference type="PANTHER" id="PTHR47756:SF1">
    <property type="entry name" value="BLL0085 PROTEIN"/>
    <property type="match status" value="1"/>
</dbReference>
<dbReference type="GO" id="GO:0003677">
    <property type="term" value="F:DNA binding"/>
    <property type="evidence" value="ECO:0007669"/>
    <property type="project" value="InterPro"/>
</dbReference>
<dbReference type="EMBL" id="JAEQNE010000001">
    <property type="protein sequence ID" value="MBL0391031.1"/>
    <property type="molecule type" value="Genomic_DNA"/>
</dbReference>
<dbReference type="PANTHER" id="PTHR47756">
    <property type="entry name" value="BLL6612 PROTEIN-RELATED"/>
    <property type="match status" value="1"/>
</dbReference>
<dbReference type="InterPro" id="IPR007627">
    <property type="entry name" value="RNA_pol_sigma70_r2"/>
</dbReference>
<reference evidence="4 5" key="1">
    <citation type="journal article" date="2017" name="Int. J. Syst. Evol. Microbiol.">
        <title>Ramlibacter monticola sp. nov., isolated from forest soil.</title>
        <authorList>
            <person name="Chaudhary D.K."/>
            <person name="Kim J."/>
        </authorList>
    </citation>
    <scope>NUCLEOTIDE SEQUENCE [LARGE SCALE GENOMIC DNA]</scope>
    <source>
        <strain evidence="4 5">KACC 19175</strain>
    </source>
</reference>
<dbReference type="Pfam" id="PF08281">
    <property type="entry name" value="Sigma70_r4_2"/>
    <property type="match status" value="1"/>
</dbReference>
<name>A0A936YZK6_9BURK</name>
<dbReference type="Pfam" id="PF20239">
    <property type="entry name" value="DUF6596"/>
    <property type="match status" value="1"/>
</dbReference>
<dbReference type="SUPFAM" id="SSF88659">
    <property type="entry name" value="Sigma3 and sigma4 domains of RNA polymerase sigma factors"/>
    <property type="match status" value="1"/>
</dbReference>
<dbReference type="Proteomes" id="UP000599109">
    <property type="component" value="Unassembled WGS sequence"/>
</dbReference>